<dbReference type="CDD" id="cd08442">
    <property type="entry name" value="PBP2_YofA_SoxR_like"/>
    <property type="match status" value="1"/>
</dbReference>
<dbReference type="Pfam" id="PF03466">
    <property type="entry name" value="LysR_substrate"/>
    <property type="match status" value="1"/>
</dbReference>
<evidence type="ECO:0000256" key="1">
    <source>
        <dbReference type="ARBA" id="ARBA00009437"/>
    </source>
</evidence>
<gene>
    <name evidence="6" type="ORF">JJB79_10490</name>
</gene>
<keyword evidence="4" id="KW-0804">Transcription</keyword>
<comment type="caution">
    <text evidence="6">The sequence shown here is derived from an EMBL/GenBank/DDBJ whole genome shotgun (WGS) entry which is preliminary data.</text>
</comment>
<dbReference type="InterPro" id="IPR000847">
    <property type="entry name" value="LysR_HTH_N"/>
</dbReference>
<dbReference type="EMBL" id="JAFCXS010000006">
    <property type="protein sequence ID" value="MBM0747840.1"/>
    <property type="molecule type" value="Genomic_DNA"/>
</dbReference>
<evidence type="ECO:0000313" key="7">
    <source>
        <dbReference type="Proteomes" id="UP000809137"/>
    </source>
</evidence>
<dbReference type="Gene3D" id="3.40.190.290">
    <property type="match status" value="1"/>
</dbReference>
<protein>
    <submittedName>
        <fullName evidence="6">LysR family transcriptional regulator</fullName>
    </submittedName>
</protein>
<dbReference type="SUPFAM" id="SSF53850">
    <property type="entry name" value="Periplasmic binding protein-like II"/>
    <property type="match status" value="1"/>
</dbReference>
<dbReference type="PANTHER" id="PTHR30126:SF40">
    <property type="entry name" value="HTH-TYPE TRANSCRIPTIONAL REGULATOR GLTR"/>
    <property type="match status" value="1"/>
</dbReference>
<organism evidence="6 7">
    <name type="scientific">Pantoea eucrina</name>
    <dbReference type="NCBI Taxonomy" id="472693"/>
    <lineage>
        <taxon>Bacteria</taxon>
        <taxon>Pseudomonadati</taxon>
        <taxon>Pseudomonadota</taxon>
        <taxon>Gammaproteobacteria</taxon>
        <taxon>Enterobacterales</taxon>
        <taxon>Erwiniaceae</taxon>
        <taxon>Pantoea</taxon>
    </lineage>
</organism>
<accession>A0ABS1Z623</accession>
<keyword evidence="7" id="KW-1185">Reference proteome</keyword>
<dbReference type="PROSITE" id="PS50931">
    <property type="entry name" value="HTH_LYSR"/>
    <property type="match status" value="1"/>
</dbReference>
<evidence type="ECO:0000313" key="6">
    <source>
        <dbReference type="EMBL" id="MBM0747840.1"/>
    </source>
</evidence>
<dbReference type="Proteomes" id="UP000809137">
    <property type="component" value="Unassembled WGS sequence"/>
</dbReference>
<dbReference type="SUPFAM" id="SSF46785">
    <property type="entry name" value="Winged helix' DNA-binding domain"/>
    <property type="match status" value="1"/>
</dbReference>
<sequence>MDLVQLRMFCCVADTGSLARAAEQLHRVPSNLTTRLRQLEEEIGVDLFIREKQRMRLSPMGHNFLNYARRILALSDEALNIARAGEPGGNFAFGSMESTAATRLPALLAAYHQRYPAVALSLVTGTSGDIIDKVRAGTLAAALVDGPAPYDDLNGCIAFSEEMVLISSPEHPPILSARDTQQDTLFAFGNSCSYRTRLESWYRDSQSAPRNVMEIQSYHAMVACVAGGGGVAMLPASVLAQMPARERVQEHALPPLYRDTATWLMWRRDAFTPNVEALKYLIIDMFDDRPQHDGLLHPLPDSEQTLLK</sequence>
<dbReference type="InterPro" id="IPR036388">
    <property type="entry name" value="WH-like_DNA-bd_sf"/>
</dbReference>
<dbReference type="PANTHER" id="PTHR30126">
    <property type="entry name" value="HTH-TYPE TRANSCRIPTIONAL REGULATOR"/>
    <property type="match status" value="1"/>
</dbReference>
<proteinExistence type="inferred from homology"/>
<evidence type="ECO:0000256" key="4">
    <source>
        <dbReference type="ARBA" id="ARBA00023163"/>
    </source>
</evidence>
<reference evidence="6 7" key="1">
    <citation type="submission" date="2021-01" db="EMBL/GenBank/DDBJ databases">
        <title>Complete genome sequence of Pantoea eucrina OB49, a heavy metal tolerant bacterium with PGPR potential isolated from wheat in Algeria.</title>
        <authorList>
            <person name="Lekired A."/>
            <person name="Ouzari I.H."/>
        </authorList>
    </citation>
    <scope>NUCLEOTIDE SEQUENCE [LARGE SCALE GENOMIC DNA]</scope>
    <source>
        <strain evidence="6 7">OB49</strain>
    </source>
</reference>
<dbReference type="InterPro" id="IPR005119">
    <property type="entry name" value="LysR_subst-bd"/>
</dbReference>
<dbReference type="Pfam" id="PF00126">
    <property type="entry name" value="HTH_1"/>
    <property type="match status" value="1"/>
</dbReference>
<dbReference type="NCBIfam" id="NF047711">
    <property type="entry name" value="PutUtilRegPtrR"/>
    <property type="match status" value="1"/>
</dbReference>
<dbReference type="RefSeq" id="WP_039385440.1">
    <property type="nucleotide sequence ID" value="NZ_CP083448.1"/>
</dbReference>
<feature type="domain" description="HTH lysR-type" evidence="5">
    <location>
        <begin position="1"/>
        <end position="58"/>
    </location>
</feature>
<keyword evidence="2" id="KW-0805">Transcription regulation</keyword>
<keyword evidence="3" id="KW-0238">DNA-binding</keyword>
<comment type="similarity">
    <text evidence="1">Belongs to the LysR transcriptional regulatory family.</text>
</comment>
<evidence type="ECO:0000256" key="2">
    <source>
        <dbReference type="ARBA" id="ARBA00023015"/>
    </source>
</evidence>
<name>A0ABS1Z623_9GAMM</name>
<dbReference type="GeneID" id="84691790"/>
<evidence type="ECO:0000256" key="3">
    <source>
        <dbReference type="ARBA" id="ARBA00023125"/>
    </source>
</evidence>
<dbReference type="Gene3D" id="1.10.10.10">
    <property type="entry name" value="Winged helix-like DNA-binding domain superfamily/Winged helix DNA-binding domain"/>
    <property type="match status" value="1"/>
</dbReference>
<dbReference type="InterPro" id="IPR036390">
    <property type="entry name" value="WH_DNA-bd_sf"/>
</dbReference>
<evidence type="ECO:0000259" key="5">
    <source>
        <dbReference type="PROSITE" id="PS50931"/>
    </source>
</evidence>